<proteinExistence type="predicted"/>
<name>A0A166VU36_9AGAM</name>
<organism evidence="2 3">
    <name type="scientific">Athelia psychrophila</name>
    <dbReference type="NCBI Taxonomy" id="1759441"/>
    <lineage>
        <taxon>Eukaryota</taxon>
        <taxon>Fungi</taxon>
        <taxon>Dikarya</taxon>
        <taxon>Basidiomycota</taxon>
        <taxon>Agaricomycotina</taxon>
        <taxon>Agaricomycetes</taxon>
        <taxon>Agaricomycetidae</taxon>
        <taxon>Atheliales</taxon>
        <taxon>Atheliaceae</taxon>
        <taxon>Athelia</taxon>
    </lineage>
</organism>
<evidence type="ECO:0000313" key="2">
    <source>
        <dbReference type="EMBL" id="KZP33064.1"/>
    </source>
</evidence>
<accession>A0A166VU36</accession>
<keyword evidence="1" id="KW-0812">Transmembrane</keyword>
<reference evidence="2 3" key="1">
    <citation type="journal article" date="2016" name="Mol. Biol. Evol.">
        <title>Comparative Genomics of Early-Diverging Mushroom-Forming Fungi Provides Insights into the Origins of Lignocellulose Decay Capabilities.</title>
        <authorList>
            <person name="Nagy L.G."/>
            <person name="Riley R."/>
            <person name="Tritt A."/>
            <person name="Adam C."/>
            <person name="Daum C."/>
            <person name="Floudas D."/>
            <person name="Sun H."/>
            <person name="Yadav J.S."/>
            <person name="Pangilinan J."/>
            <person name="Larsson K.H."/>
            <person name="Matsuura K."/>
            <person name="Barry K."/>
            <person name="Labutti K."/>
            <person name="Kuo R."/>
            <person name="Ohm R.A."/>
            <person name="Bhattacharya S.S."/>
            <person name="Shirouzu T."/>
            <person name="Yoshinaga Y."/>
            <person name="Martin F.M."/>
            <person name="Grigoriev I.V."/>
            <person name="Hibbett D.S."/>
        </authorList>
    </citation>
    <scope>NUCLEOTIDE SEQUENCE [LARGE SCALE GENOMIC DNA]</scope>
    <source>
        <strain evidence="2 3">CBS 109695</strain>
    </source>
</reference>
<dbReference type="EMBL" id="KV417483">
    <property type="protein sequence ID" value="KZP33064.1"/>
    <property type="molecule type" value="Genomic_DNA"/>
</dbReference>
<dbReference type="AlphaFoldDB" id="A0A166VU36"/>
<keyword evidence="1" id="KW-0472">Membrane</keyword>
<evidence type="ECO:0000256" key="1">
    <source>
        <dbReference type="SAM" id="Phobius"/>
    </source>
</evidence>
<protein>
    <submittedName>
        <fullName evidence="2">Uncharacterized protein</fullName>
    </submittedName>
</protein>
<gene>
    <name evidence="2" type="ORF">FIBSPDRAFT_1007090</name>
</gene>
<dbReference type="Proteomes" id="UP000076532">
    <property type="component" value="Unassembled WGS sequence"/>
</dbReference>
<feature type="transmembrane region" description="Helical" evidence="1">
    <location>
        <begin position="20"/>
        <end position="37"/>
    </location>
</feature>
<sequence length="69" mass="7915">MQSNSPEATAVPMTLELDLSRLVIVWVMLVFGILGRYPPQTEELQRNYTEAEIILTDVRDYFIGIGRDE</sequence>
<evidence type="ECO:0000313" key="3">
    <source>
        <dbReference type="Proteomes" id="UP000076532"/>
    </source>
</evidence>
<keyword evidence="1" id="KW-1133">Transmembrane helix</keyword>
<keyword evidence="3" id="KW-1185">Reference proteome</keyword>